<evidence type="ECO:0000313" key="4">
    <source>
        <dbReference type="Proteomes" id="UP000027284"/>
    </source>
</evidence>
<protein>
    <recommendedName>
        <fullName evidence="2">Metalloprotease TldD/E C-terminal domain-containing protein</fullName>
    </recommendedName>
</protein>
<name>A0A062XXH9_9BACT</name>
<dbReference type="AlphaFoldDB" id="A0A062XXH9"/>
<sequence length="393" mass="42274">MDGLAPLVEVLARKKPKAWELYLWQELRLQFFWTGTQISRLSARTRAACSLREENSLLAVDGCGREHLARLLGAKPRALPAWSWVGELTLPDPQVLALLLPGLPLQVGLTTSRIAVVRADGAFAASRPVVVDARNQAGETFTWVFGDNPPNLEEAQSGSAAPPGGGFRALLHPQAAAVLCHELFGHPLEADSFFARQSPWTGRMGTRITSVPLHVVDDPTLPLPGGFLRDDEGEAARPKPLVTAGVLTGVLADRSYGASWAAEPGNARRASPHHPPMPRLSNLMAWVEGGEATPPLAEARVEIVRVRSGLFVPAERSLLLAVSESYTLFRGKRKQKLAPFFLKLPLDASGPRILAGGSPSVTVAEPGWCGKNHQFLPVGAAASWLLLERVEAA</sequence>
<dbReference type="GO" id="GO:0005829">
    <property type="term" value="C:cytosol"/>
    <property type="evidence" value="ECO:0007669"/>
    <property type="project" value="TreeGrafter"/>
</dbReference>
<keyword evidence="4" id="KW-1185">Reference proteome</keyword>
<dbReference type="GO" id="GO:0008237">
    <property type="term" value="F:metallopeptidase activity"/>
    <property type="evidence" value="ECO:0007669"/>
    <property type="project" value="InterPro"/>
</dbReference>
<dbReference type="EMBL" id="JMFG01000011">
    <property type="protein sequence ID" value="KDA54129.1"/>
    <property type="molecule type" value="Genomic_DNA"/>
</dbReference>
<dbReference type="InterPro" id="IPR045569">
    <property type="entry name" value="Metalloprtase-TldD/E_C"/>
</dbReference>
<proteinExistence type="inferred from homology"/>
<evidence type="ECO:0000259" key="2">
    <source>
        <dbReference type="Pfam" id="PF19289"/>
    </source>
</evidence>
<dbReference type="InterPro" id="IPR036059">
    <property type="entry name" value="TldD/PmbA_sf"/>
</dbReference>
<evidence type="ECO:0000313" key="3">
    <source>
        <dbReference type="EMBL" id="KDA54129.1"/>
    </source>
</evidence>
<dbReference type="Proteomes" id="UP000027284">
    <property type="component" value="Unassembled WGS sequence"/>
</dbReference>
<dbReference type="PANTHER" id="PTHR30624:SF4">
    <property type="entry name" value="METALLOPROTEASE TLDD"/>
    <property type="match status" value="1"/>
</dbReference>
<gene>
    <name evidence="3" type="ORF">EG19_00765</name>
</gene>
<dbReference type="RefSeq" id="WP_038048166.1">
    <property type="nucleotide sequence ID" value="NZ_JMFG01000011.1"/>
</dbReference>
<evidence type="ECO:0000256" key="1">
    <source>
        <dbReference type="ARBA" id="ARBA00005836"/>
    </source>
</evidence>
<dbReference type="PANTHER" id="PTHR30624">
    <property type="entry name" value="UNCHARACTERIZED PROTEIN TLDD AND PMBA"/>
    <property type="match status" value="1"/>
</dbReference>
<feature type="domain" description="Metalloprotease TldD/E C-terminal" evidence="2">
    <location>
        <begin position="167"/>
        <end position="292"/>
    </location>
</feature>
<dbReference type="STRING" id="1312852.EG19_00765"/>
<accession>A0A062XXH9</accession>
<dbReference type="OrthoDB" id="9803213at2"/>
<comment type="caution">
    <text evidence="3">The sequence shown here is derived from an EMBL/GenBank/DDBJ whole genome shotgun (WGS) entry which is preliminary data.</text>
</comment>
<dbReference type="SUPFAM" id="SSF111283">
    <property type="entry name" value="Putative modulator of DNA gyrase, PmbA/TldD"/>
    <property type="match status" value="1"/>
</dbReference>
<organism evidence="3 4">
    <name type="scientific">Thermoanaerobaculum aquaticum</name>
    <dbReference type="NCBI Taxonomy" id="1312852"/>
    <lineage>
        <taxon>Bacteria</taxon>
        <taxon>Pseudomonadati</taxon>
        <taxon>Acidobacteriota</taxon>
        <taxon>Thermoanaerobaculia</taxon>
        <taxon>Thermoanaerobaculales</taxon>
        <taxon>Thermoanaerobaculaceae</taxon>
        <taxon>Thermoanaerobaculum</taxon>
    </lineage>
</organism>
<comment type="similarity">
    <text evidence="1">Belongs to the peptidase U62 family.</text>
</comment>
<reference evidence="3 4" key="1">
    <citation type="submission" date="2014-04" db="EMBL/GenBank/DDBJ databases">
        <title>The Genome Sequence of Thermoanaerobaculum aquaticum MP-01, The First Cultivated Group 23 Acidobacterium.</title>
        <authorList>
            <person name="Stamps B.W."/>
            <person name="Losey N.A."/>
            <person name="Lawson P.A."/>
            <person name="Stevenson B.S."/>
        </authorList>
    </citation>
    <scope>NUCLEOTIDE SEQUENCE [LARGE SCALE GENOMIC DNA]</scope>
    <source>
        <strain evidence="3 4">MP-01</strain>
    </source>
</reference>
<dbReference type="InterPro" id="IPR051463">
    <property type="entry name" value="Peptidase_U62_metallo"/>
</dbReference>
<dbReference type="Pfam" id="PF19289">
    <property type="entry name" value="PmbA_TldD_3rd"/>
    <property type="match status" value="1"/>
</dbReference>
<dbReference type="GO" id="GO:0006508">
    <property type="term" value="P:proteolysis"/>
    <property type="evidence" value="ECO:0007669"/>
    <property type="project" value="InterPro"/>
</dbReference>